<dbReference type="OrthoDB" id="10051256at2759"/>
<comment type="catalytic activity">
    <reaction evidence="6">
        <text>(sulfur carrier)-H + L-cysteine = (sulfur carrier)-SH + L-alanine</text>
        <dbReference type="Rhea" id="RHEA:43892"/>
        <dbReference type="Rhea" id="RHEA-COMP:14737"/>
        <dbReference type="Rhea" id="RHEA-COMP:14739"/>
        <dbReference type="ChEBI" id="CHEBI:29917"/>
        <dbReference type="ChEBI" id="CHEBI:35235"/>
        <dbReference type="ChEBI" id="CHEBI:57972"/>
        <dbReference type="ChEBI" id="CHEBI:64428"/>
        <dbReference type="EC" id="2.8.1.7"/>
    </reaction>
</comment>
<dbReference type="PANTHER" id="PTHR43586">
    <property type="entry name" value="CYSTEINE DESULFURASE"/>
    <property type="match status" value="1"/>
</dbReference>
<dbReference type="EC" id="2.8.1.7" evidence="3"/>
<dbReference type="PANTHER" id="PTHR43586:SF8">
    <property type="entry name" value="CYSTEINE DESULFURASE 1, CHLOROPLASTIC"/>
    <property type="match status" value="1"/>
</dbReference>
<dbReference type="PIRSF" id="PIRSF005572">
    <property type="entry name" value="NifS"/>
    <property type="match status" value="1"/>
</dbReference>
<dbReference type="InterPro" id="IPR015421">
    <property type="entry name" value="PyrdxlP-dep_Trfase_major"/>
</dbReference>
<evidence type="ECO:0000256" key="6">
    <source>
        <dbReference type="ARBA" id="ARBA00050776"/>
    </source>
</evidence>
<dbReference type="InterPro" id="IPR016454">
    <property type="entry name" value="Cysteine_dSase"/>
</dbReference>
<feature type="region of interest" description="Disordered" evidence="7">
    <location>
        <begin position="48"/>
        <end position="70"/>
    </location>
</feature>
<dbReference type="eggNOG" id="KOG1549">
    <property type="taxonomic scope" value="Eukaryota"/>
</dbReference>
<evidence type="ECO:0000259" key="8">
    <source>
        <dbReference type="Pfam" id="PF00266"/>
    </source>
</evidence>
<comment type="cofactor">
    <cofactor evidence="1">
        <name>pyridoxal 5'-phosphate</name>
        <dbReference type="ChEBI" id="CHEBI:597326"/>
    </cofactor>
</comment>
<dbReference type="InterPro" id="IPR015422">
    <property type="entry name" value="PyrdxlP-dep_Trfase_small"/>
</dbReference>
<dbReference type="InterPro" id="IPR010970">
    <property type="entry name" value="Cys_dSase_SufS"/>
</dbReference>
<accession>E3NWP7</accession>
<evidence type="ECO:0000313" key="9">
    <source>
        <dbReference type="EMBL" id="EFP04339.1"/>
    </source>
</evidence>
<keyword evidence="4" id="KW-0808">Transferase</keyword>
<dbReference type="AlphaFoldDB" id="E3NWP7"/>
<evidence type="ECO:0000256" key="4">
    <source>
        <dbReference type="ARBA" id="ARBA00022679"/>
    </source>
</evidence>
<sequence>MTIQQLTNNQATPDISSDHIDDAPISESVIAQLAAEFFSALPKQNPQGFNFDLPDQRSQGVSHQPQPKDPIAALSGRIPQLVWLDNAATTHKPQAVIDRISYFYQHENSNIHRAAHELAARASDAYEHARDVVARFIGAASAKNIIFVRGTTEGINLIAKSWGTQNIQAGDEIIVSHLEHHANIVPWYQLSKETGAKLRVIPVDDTGQIQIEEFVKLLNPRTKLVSITQVSNALGTVTPIQEIIALAHAAGVRVLIDGAQSVSHMPTNVTALDADFFVFSGHKVFGPTGIGAVYAKSELLESMPVWEGGGNMIQDVTFENVVYQPAPNKFEAGTGNIADAVGLGAALEYVESIGIHNIACYEHDLLEYGQHALQSVSGLRLIGTALNKASVMSFTLAGYETEEVGKVLNQYGIAVRTGHHCAQPILRRFGVERTVRPSLAFYNTTEEIDLL</sequence>
<feature type="region of interest" description="Disordered" evidence="7">
    <location>
        <begin position="1"/>
        <end position="20"/>
    </location>
</feature>
<name>E3NWP7_CAERE</name>
<dbReference type="GO" id="GO:0030170">
    <property type="term" value="F:pyridoxal phosphate binding"/>
    <property type="evidence" value="ECO:0007669"/>
    <property type="project" value="InterPro"/>
</dbReference>
<protein>
    <recommendedName>
        <fullName evidence="3">cysteine desulfurase</fullName>
        <ecNumber evidence="3">2.8.1.7</ecNumber>
    </recommendedName>
</protein>
<dbReference type="Gene3D" id="3.40.640.10">
    <property type="entry name" value="Type I PLP-dependent aspartate aminotransferase-like (Major domain)"/>
    <property type="match status" value="1"/>
</dbReference>
<proteinExistence type="inferred from homology"/>
<comment type="similarity">
    <text evidence="2">Belongs to the class-V pyridoxal-phosphate-dependent aminotransferase family. Csd subfamily.</text>
</comment>
<gene>
    <name evidence="9" type="ORF">CRE_21713</name>
</gene>
<dbReference type="NCBIfam" id="TIGR01979">
    <property type="entry name" value="sufS"/>
    <property type="match status" value="1"/>
</dbReference>
<organism evidence="10">
    <name type="scientific">Caenorhabditis remanei</name>
    <name type="common">Caenorhabditis vulgaris</name>
    <dbReference type="NCBI Taxonomy" id="31234"/>
    <lineage>
        <taxon>Eukaryota</taxon>
        <taxon>Metazoa</taxon>
        <taxon>Ecdysozoa</taxon>
        <taxon>Nematoda</taxon>
        <taxon>Chromadorea</taxon>
        <taxon>Rhabditida</taxon>
        <taxon>Rhabditina</taxon>
        <taxon>Rhabditomorpha</taxon>
        <taxon>Rhabditoidea</taxon>
        <taxon>Rhabditidae</taxon>
        <taxon>Peloderinae</taxon>
        <taxon>Caenorhabditis</taxon>
    </lineage>
</organism>
<dbReference type="InterPro" id="IPR015424">
    <property type="entry name" value="PyrdxlP-dep_Trfase"/>
</dbReference>
<keyword evidence="5" id="KW-0663">Pyridoxal phosphate</keyword>
<feature type="domain" description="Aminotransferase class V" evidence="8">
    <location>
        <begin position="82"/>
        <end position="451"/>
    </location>
</feature>
<dbReference type="InParanoid" id="E3NWP7"/>
<dbReference type="SUPFAM" id="SSF53383">
    <property type="entry name" value="PLP-dependent transferases"/>
    <property type="match status" value="1"/>
</dbReference>
<dbReference type="HOGENOM" id="CLU_003433_2_5_1"/>
<dbReference type="NCBIfam" id="NF041166">
    <property type="entry name" value="f2_encap_cargo1"/>
    <property type="match status" value="1"/>
</dbReference>
<evidence type="ECO:0000256" key="7">
    <source>
        <dbReference type="SAM" id="MobiDB-lite"/>
    </source>
</evidence>
<dbReference type="EMBL" id="DS271755">
    <property type="protein sequence ID" value="EFP04339.1"/>
    <property type="molecule type" value="Genomic_DNA"/>
</dbReference>
<dbReference type="OMA" id="LVTWQQI"/>
<dbReference type="Pfam" id="PF00266">
    <property type="entry name" value="Aminotran_5"/>
    <property type="match status" value="1"/>
</dbReference>
<dbReference type="Proteomes" id="UP000008281">
    <property type="component" value="Unassembled WGS sequence"/>
</dbReference>
<dbReference type="STRING" id="31234.E3NWP7"/>
<evidence type="ECO:0000256" key="5">
    <source>
        <dbReference type="ARBA" id="ARBA00022898"/>
    </source>
</evidence>
<dbReference type="InterPro" id="IPR000192">
    <property type="entry name" value="Aminotrans_V_dom"/>
</dbReference>
<evidence type="ECO:0000256" key="1">
    <source>
        <dbReference type="ARBA" id="ARBA00001933"/>
    </source>
</evidence>
<evidence type="ECO:0000313" key="10">
    <source>
        <dbReference type="Proteomes" id="UP000008281"/>
    </source>
</evidence>
<dbReference type="CDD" id="cd06453">
    <property type="entry name" value="SufS_like"/>
    <property type="match status" value="1"/>
</dbReference>
<dbReference type="GO" id="GO:0031071">
    <property type="term" value="F:cysteine desulfurase activity"/>
    <property type="evidence" value="ECO:0007669"/>
    <property type="project" value="UniProtKB-EC"/>
</dbReference>
<keyword evidence="10" id="KW-1185">Reference proteome</keyword>
<dbReference type="Gene3D" id="3.90.1150.10">
    <property type="entry name" value="Aspartate Aminotransferase, domain 1"/>
    <property type="match status" value="1"/>
</dbReference>
<dbReference type="GO" id="GO:0006534">
    <property type="term" value="P:cysteine metabolic process"/>
    <property type="evidence" value="ECO:0007669"/>
    <property type="project" value="InterPro"/>
</dbReference>
<feature type="compositionally biased region" description="Polar residues" evidence="7">
    <location>
        <begin position="56"/>
        <end position="65"/>
    </location>
</feature>
<feature type="non-terminal residue" evidence="9">
    <location>
        <position position="451"/>
    </location>
</feature>
<evidence type="ECO:0000256" key="3">
    <source>
        <dbReference type="ARBA" id="ARBA00012239"/>
    </source>
</evidence>
<evidence type="ECO:0000256" key="2">
    <source>
        <dbReference type="ARBA" id="ARBA00010447"/>
    </source>
</evidence>
<reference evidence="9" key="1">
    <citation type="submission" date="2007-07" db="EMBL/GenBank/DDBJ databases">
        <title>PCAP assembly of the Caenorhabditis remanei genome.</title>
        <authorList>
            <consortium name="The Caenorhabditis remanei Sequencing Consortium"/>
            <person name="Wilson R.K."/>
        </authorList>
    </citation>
    <scope>NUCLEOTIDE SEQUENCE [LARGE SCALE GENOMIC DNA]</scope>
    <source>
        <strain evidence="9">PB4641</strain>
    </source>
</reference>
<feature type="compositionally biased region" description="Polar residues" evidence="7">
    <location>
        <begin position="1"/>
        <end position="15"/>
    </location>
</feature>